<dbReference type="Proteomes" id="UP001054902">
    <property type="component" value="Unassembled WGS sequence"/>
</dbReference>
<keyword evidence="2" id="KW-1185">Reference proteome</keyword>
<name>A0AAD3CPL5_9STRA</name>
<comment type="caution">
    <text evidence="1">The sequence shown here is derived from an EMBL/GenBank/DDBJ whole genome shotgun (WGS) entry which is preliminary data.</text>
</comment>
<accession>A0AAD3CPL5</accession>
<dbReference type="EMBL" id="BLLK01000038">
    <property type="protein sequence ID" value="GFH49827.1"/>
    <property type="molecule type" value="Genomic_DNA"/>
</dbReference>
<gene>
    <name evidence="1" type="ORF">CTEN210_06303</name>
</gene>
<reference evidence="1 2" key="1">
    <citation type="journal article" date="2021" name="Sci. Rep.">
        <title>The genome of the diatom Chaetoceros tenuissimus carries an ancient integrated fragment of an extant virus.</title>
        <authorList>
            <person name="Hongo Y."/>
            <person name="Kimura K."/>
            <person name="Takaki Y."/>
            <person name="Yoshida Y."/>
            <person name="Baba S."/>
            <person name="Kobayashi G."/>
            <person name="Nagasaki K."/>
            <person name="Hano T."/>
            <person name="Tomaru Y."/>
        </authorList>
    </citation>
    <scope>NUCLEOTIDE SEQUENCE [LARGE SCALE GENOMIC DNA]</scope>
    <source>
        <strain evidence="1 2">NIES-3715</strain>
    </source>
</reference>
<dbReference type="Pfam" id="PF11735">
    <property type="entry name" value="CAP59_mtransfer"/>
    <property type="match status" value="1"/>
</dbReference>
<sequence length="335" mass="38411">MLMLQLFCIDSITTSKPSLQFSNGNYSLGNVGLSLPGAHELVTNAWLLALASDGGTDSINEQIVELACAHSIGIFILSKLDLRKKILQHSQTCAPIIFKSEEELGIKLQEKMNRIEKLSYLRDIQRQIMTDHFRMQQNRYDGVVIVADFDLKRWPRTSVIMENIEILKGNKKISAICANGIVKKKYAKYYDTFATVLLPDTFMTILEKRLFPQPYKGETEHFVRTNDKPNTGFSQEAMFQYFRQMGKSQPGEIVNVRSCFGGLTIYKANLYFDGECKYQLQDEIIKQRDVESVMRYSSKDDGRPCEHVVLHECFRKRLNETEFNIGVSSKMIAVR</sequence>
<evidence type="ECO:0000313" key="2">
    <source>
        <dbReference type="Proteomes" id="UP001054902"/>
    </source>
</evidence>
<evidence type="ECO:0000313" key="1">
    <source>
        <dbReference type="EMBL" id="GFH49827.1"/>
    </source>
</evidence>
<protein>
    <submittedName>
        <fullName evidence="1">Uncharacterized protein</fullName>
    </submittedName>
</protein>
<proteinExistence type="predicted"/>
<organism evidence="1 2">
    <name type="scientific">Chaetoceros tenuissimus</name>
    <dbReference type="NCBI Taxonomy" id="426638"/>
    <lineage>
        <taxon>Eukaryota</taxon>
        <taxon>Sar</taxon>
        <taxon>Stramenopiles</taxon>
        <taxon>Ochrophyta</taxon>
        <taxon>Bacillariophyta</taxon>
        <taxon>Coscinodiscophyceae</taxon>
        <taxon>Chaetocerotophycidae</taxon>
        <taxon>Chaetocerotales</taxon>
        <taxon>Chaetocerotaceae</taxon>
        <taxon>Chaetoceros</taxon>
    </lineage>
</organism>
<dbReference type="InterPro" id="IPR021047">
    <property type="entry name" value="Mannosyltransferase_CMT1"/>
</dbReference>
<dbReference type="AlphaFoldDB" id="A0AAD3CPL5"/>